<dbReference type="Pfam" id="PF07833">
    <property type="entry name" value="Cu_amine_oxidN1"/>
    <property type="match status" value="1"/>
</dbReference>
<gene>
    <name evidence="3" type="ORF">SY83_04750</name>
</gene>
<dbReference type="AlphaFoldDB" id="A0A172TFI8"/>
<feature type="transmembrane region" description="Helical" evidence="1">
    <location>
        <begin position="7"/>
        <end position="28"/>
    </location>
</feature>
<dbReference type="Proteomes" id="UP000076927">
    <property type="component" value="Chromosome"/>
</dbReference>
<evidence type="ECO:0000313" key="3">
    <source>
        <dbReference type="EMBL" id="ANE45722.1"/>
    </source>
</evidence>
<reference evidence="3 4" key="1">
    <citation type="submission" date="2015-01" db="EMBL/GenBank/DDBJ databases">
        <title>Paenibacillus swuensis/DY6/whole genome sequencing.</title>
        <authorList>
            <person name="Kim M.K."/>
            <person name="Srinivasan S."/>
            <person name="Lee J.-J."/>
        </authorList>
    </citation>
    <scope>NUCLEOTIDE SEQUENCE [LARGE SCALE GENOMIC DNA]</scope>
    <source>
        <strain evidence="3 4">DY6</strain>
    </source>
</reference>
<dbReference type="EMBL" id="CP011388">
    <property type="protein sequence ID" value="ANE45722.1"/>
    <property type="molecule type" value="Genomic_DNA"/>
</dbReference>
<dbReference type="InterPro" id="IPR036582">
    <property type="entry name" value="Mao_N_sf"/>
</dbReference>
<evidence type="ECO:0000313" key="4">
    <source>
        <dbReference type="Proteomes" id="UP000076927"/>
    </source>
</evidence>
<dbReference type="SUPFAM" id="SSF55383">
    <property type="entry name" value="Copper amine oxidase, domain N"/>
    <property type="match status" value="1"/>
</dbReference>
<accession>A0A172TFI8</accession>
<dbReference type="PATRIC" id="fig|1178515.4.peg.960"/>
<dbReference type="InterPro" id="IPR012854">
    <property type="entry name" value="Cu_amine_oxidase-like_N"/>
</dbReference>
<keyword evidence="4" id="KW-1185">Reference proteome</keyword>
<keyword evidence="1" id="KW-0812">Transmembrane</keyword>
<dbReference type="STRING" id="1178515.SY83_04750"/>
<sequence length="255" mass="29299">MARKLKVKWIVMIIISVLSLMLLSINVMNGASYLKQIQAHIINVKYVINGEERTMGDEYTSLTYNNRLYVPIRFVADTLGARTLYDNTTKEVKIANIHTQQIFNTTNRKHASSNHFEIGLFSGKNQYTRDEIPSIWSEVEYVGSGEIKIEHGYPLLSYYIKDKDGAIQHEFTAPMKMTSTFKQRDKQLRFFPESLIKNYLINRDLLLNRSSTQQEVSDFRLDPGHYVVGAEADFIISGSKETTTLQTEINITVVE</sequence>
<proteinExistence type="predicted"/>
<keyword evidence="1" id="KW-1133">Transmembrane helix</keyword>
<evidence type="ECO:0000256" key="1">
    <source>
        <dbReference type="SAM" id="Phobius"/>
    </source>
</evidence>
<protein>
    <recommendedName>
        <fullName evidence="2">Copper amine oxidase-like N-terminal domain-containing protein</fullName>
    </recommendedName>
</protein>
<dbReference type="Gene3D" id="3.30.457.10">
    <property type="entry name" value="Copper amine oxidase-like, N-terminal domain"/>
    <property type="match status" value="1"/>
</dbReference>
<keyword evidence="1" id="KW-0472">Membrane</keyword>
<evidence type="ECO:0000259" key="2">
    <source>
        <dbReference type="Pfam" id="PF07833"/>
    </source>
</evidence>
<dbReference type="KEGG" id="pswu:SY83_04750"/>
<feature type="domain" description="Copper amine oxidase-like N-terminal" evidence="2">
    <location>
        <begin position="35"/>
        <end position="94"/>
    </location>
</feature>
<organism evidence="3 4">
    <name type="scientific">Paenibacillus swuensis</name>
    <dbReference type="NCBI Taxonomy" id="1178515"/>
    <lineage>
        <taxon>Bacteria</taxon>
        <taxon>Bacillati</taxon>
        <taxon>Bacillota</taxon>
        <taxon>Bacilli</taxon>
        <taxon>Bacillales</taxon>
        <taxon>Paenibacillaceae</taxon>
        <taxon>Paenibacillus</taxon>
    </lineage>
</organism>
<dbReference type="RefSeq" id="WP_068604727.1">
    <property type="nucleotide sequence ID" value="NZ_CP011388.1"/>
</dbReference>
<name>A0A172TFI8_9BACL</name>